<feature type="compositionally biased region" description="Basic and acidic residues" evidence="2">
    <location>
        <begin position="97"/>
        <end position="146"/>
    </location>
</feature>
<feature type="coiled-coil region" evidence="1">
    <location>
        <begin position="403"/>
        <end position="441"/>
    </location>
</feature>
<evidence type="ECO:0000313" key="4">
    <source>
        <dbReference type="Proteomes" id="UP001189429"/>
    </source>
</evidence>
<evidence type="ECO:0000313" key="3">
    <source>
        <dbReference type="EMBL" id="CAK0828828.1"/>
    </source>
</evidence>
<evidence type="ECO:0000256" key="1">
    <source>
        <dbReference type="SAM" id="Coils"/>
    </source>
</evidence>
<feature type="compositionally biased region" description="Basic and acidic residues" evidence="2">
    <location>
        <begin position="304"/>
        <end position="314"/>
    </location>
</feature>
<gene>
    <name evidence="3" type="ORF">PCOR1329_LOCUS27963</name>
</gene>
<dbReference type="EMBL" id="CAUYUJ010010224">
    <property type="protein sequence ID" value="CAK0828828.1"/>
    <property type="molecule type" value="Genomic_DNA"/>
</dbReference>
<name>A0ABN9SEE7_9DINO</name>
<sequence>MVLLVALVVLLRVVLLVALVALLQLVLLRVELLDALVVLLQLVLLRVERGKNGYDGGKGYDGDGKGYDKGYDKGYGDTGYDGDGKGYDDGGQGYGDGKGKGYDGGKGKGYDGGTGREKDGSGKGRDKDGDSGKGHIRLAKEQRDGLQDMMSDSGKADDKGDGGAGSAKGSPSKGFDKGYDGGKGSDKGYDPYGSSSKGYDAGYDTGYDKGYNKGYVKGYDDGKGADGIDRGGTSYDGGTGIDDEAMGYYDGGKGYDGSKGSADGDKVYDGGKGYDGGEGYKGGKSINDGGKGKATALDSGEGYDGGKDSDKGKGDMNGVKFGEARGRVQTVPRKEGLRLLLVGAPASGSPKAGIQPMESGCGGWAMAGLPADDNFVEPVTLSAIAELLDKKFDERLWPVLDTVRELQDNAARVEANIDNMFERTEEKNAELLSKIETVNEDLQIFKKAATHSGVERDRCPQDAQLQHDLTQQIEQLDAQMRNLMQTRTDDTKLIAVFGGLEGLGD</sequence>
<proteinExistence type="predicted"/>
<dbReference type="Proteomes" id="UP001189429">
    <property type="component" value="Unassembled WGS sequence"/>
</dbReference>
<feature type="region of interest" description="Disordered" evidence="2">
    <location>
        <begin position="94"/>
        <end position="200"/>
    </location>
</feature>
<accession>A0ABN9SEE7</accession>
<reference evidence="3" key="1">
    <citation type="submission" date="2023-10" db="EMBL/GenBank/DDBJ databases">
        <authorList>
            <person name="Chen Y."/>
            <person name="Shah S."/>
            <person name="Dougan E. K."/>
            <person name="Thang M."/>
            <person name="Chan C."/>
        </authorList>
    </citation>
    <scope>NUCLEOTIDE SEQUENCE [LARGE SCALE GENOMIC DNA]</scope>
</reference>
<feature type="region of interest" description="Disordered" evidence="2">
    <location>
        <begin position="283"/>
        <end position="315"/>
    </location>
</feature>
<comment type="caution">
    <text evidence="3">The sequence shown here is derived from an EMBL/GenBank/DDBJ whole genome shotgun (WGS) entry which is preliminary data.</text>
</comment>
<protein>
    <submittedName>
        <fullName evidence="3">Uncharacterized protein</fullName>
    </submittedName>
</protein>
<keyword evidence="4" id="KW-1185">Reference proteome</keyword>
<evidence type="ECO:0000256" key="2">
    <source>
        <dbReference type="SAM" id="MobiDB-lite"/>
    </source>
</evidence>
<organism evidence="3 4">
    <name type="scientific">Prorocentrum cordatum</name>
    <dbReference type="NCBI Taxonomy" id="2364126"/>
    <lineage>
        <taxon>Eukaryota</taxon>
        <taxon>Sar</taxon>
        <taxon>Alveolata</taxon>
        <taxon>Dinophyceae</taxon>
        <taxon>Prorocentrales</taxon>
        <taxon>Prorocentraceae</taxon>
        <taxon>Prorocentrum</taxon>
    </lineage>
</organism>
<feature type="compositionally biased region" description="Basic and acidic residues" evidence="2">
    <location>
        <begin position="174"/>
        <end position="189"/>
    </location>
</feature>
<keyword evidence="1" id="KW-0175">Coiled coil</keyword>